<organism evidence="1">
    <name type="scientific">Ackermannviridae sp. ctClB2</name>
    <dbReference type="NCBI Taxonomy" id="2825752"/>
    <lineage>
        <taxon>Viruses</taxon>
        <taxon>Duplodnaviria</taxon>
        <taxon>Heunggongvirae</taxon>
        <taxon>Uroviricota</taxon>
        <taxon>Caudoviricetes</taxon>
        <taxon>Pantevenvirales</taxon>
        <taxon>Ackermannviridae</taxon>
    </lineage>
</organism>
<evidence type="ECO:0000313" key="1">
    <source>
        <dbReference type="EMBL" id="DAE00191.1"/>
    </source>
</evidence>
<dbReference type="EMBL" id="BK015300">
    <property type="protein sequence ID" value="DAE00191.1"/>
    <property type="molecule type" value="Genomic_DNA"/>
</dbReference>
<name>A0A8S5NZD0_9CAUD</name>
<reference evidence="1" key="1">
    <citation type="journal article" date="2021" name="Proc. Natl. Acad. Sci. U.S.A.">
        <title>A Catalog of Tens of Thousands of Viruses from Human Metagenomes Reveals Hidden Associations with Chronic Diseases.</title>
        <authorList>
            <person name="Tisza M.J."/>
            <person name="Buck C.B."/>
        </authorList>
    </citation>
    <scope>NUCLEOTIDE SEQUENCE</scope>
    <source>
        <strain evidence="1">CtClB2</strain>
    </source>
</reference>
<sequence>MGSKYTCNITRALFYPMYVVQTILYHHIN</sequence>
<protein>
    <submittedName>
        <fullName evidence="1">Uncharacterized protein</fullName>
    </submittedName>
</protein>
<accession>A0A8S5NZD0</accession>
<proteinExistence type="predicted"/>